<evidence type="ECO:0000313" key="5">
    <source>
        <dbReference type="Proteomes" id="UP000377595"/>
    </source>
</evidence>
<evidence type="ECO:0000259" key="3">
    <source>
        <dbReference type="PROSITE" id="PS51078"/>
    </source>
</evidence>
<dbReference type="EMBL" id="BLAF01000081">
    <property type="protein sequence ID" value="GES26203.1"/>
    <property type="molecule type" value="Genomic_DNA"/>
</dbReference>
<dbReference type="OrthoDB" id="9792858at2"/>
<comment type="similarity">
    <text evidence="1">Belongs to the non-flavoprotein flavin reductase family.</text>
</comment>
<dbReference type="PANTHER" id="PTHR30466">
    <property type="entry name" value="FLAVIN REDUCTASE"/>
    <property type="match status" value="1"/>
</dbReference>
<feature type="domain" description="IclR-ED" evidence="3">
    <location>
        <begin position="162"/>
        <end position="381"/>
    </location>
</feature>
<keyword evidence="5" id="KW-1185">Reference proteome</keyword>
<sequence length="394" mass="42816">MTIDGPAFRRALGRHPTGVALVTAMDAAGDPVGMIVGTFSSVSLDPPLVSFMPDRSSTTFPKIRNAVRFAVNVLSSEQAEVCRSFAARYPDRWDRIAWQPTPGGAPSLPDALLWVECEHYAVHEAGDHHIVIGRVTALGEGSDAPPLVFFRGGYGQFTPASLVLAPEIDLLPQIRLADLARAEMEQIAQRTGFECVAQALLGDELVFIASAGVSPHGHAPTRVGLRIPLVPPRGGLFAAWQPQENLRWSRRFRHMGETPAGWSRMLHRIRERGWSIWLADDSAELDRLFDAASGGEITTDLVERVSQAIDRLEASVEPADLDPGERCAVRFLGAPVFGTDGRVQLALRLLGLPPEMSWAHMRDLAVQLVAAADRVSRLLGVDPDACRARDALPA</sequence>
<comment type="caution">
    <text evidence="4">The sequence shown here is derived from an EMBL/GenBank/DDBJ whole genome shotgun (WGS) entry which is preliminary data.</text>
</comment>
<accession>A0A5M3Y2Y2</accession>
<dbReference type="InterPro" id="IPR029016">
    <property type="entry name" value="GAF-like_dom_sf"/>
</dbReference>
<protein>
    <submittedName>
        <fullName evidence="4">Flavin reductase</fullName>
    </submittedName>
</protein>
<dbReference type="InterPro" id="IPR012349">
    <property type="entry name" value="Split_barrel_FMN-bd"/>
</dbReference>
<reference evidence="4 5" key="1">
    <citation type="submission" date="2019-10" db="EMBL/GenBank/DDBJ databases">
        <title>Whole genome shotgun sequence of Acrocarpospora pleiomorpha NBRC 16267.</title>
        <authorList>
            <person name="Ichikawa N."/>
            <person name="Kimura A."/>
            <person name="Kitahashi Y."/>
            <person name="Komaki H."/>
            <person name="Oguchi A."/>
        </authorList>
    </citation>
    <scope>NUCLEOTIDE SEQUENCE [LARGE SCALE GENOMIC DNA]</scope>
    <source>
        <strain evidence="4 5">NBRC 16267</strain>
    </source>
</reference>
<organism evidence="4 5">
    <name type="scientific">Acrocarpospora pleiomorpha</name>
    <dbReference type="NCBI Taxonomy" id="90975"/>
    <lineage>
        <taxon>Bacteria</taxon>
        <taxon>Bacillati</taxon>
        <taxon>Actinomycetota</taxon>
        <taxon>Actinomycetes</taxon>
        <taxon>Streptosporangiales</taxon>
        <taxon>Streptosporangiaceae</taxon>
        <taxon>Acrocarpospora</taxon>
    </lineage>
</organism>
<dbReference type="Pfam" id="PF01613">
    <property type="entry name" value="Flavin_Reduct"/>
    <property type="match status" value="1"/>
</dbReference>
<dbReference type="InterPro" id="IPR002563">
    <property type="entry name" value="Flavin_Rdtase-like_dom"/>
</dbReference>
<dbReference type="GO" id="GO:0010181">
    <property type="term" value="F:FMN binding"/>
    <property type="evidence" value="ECO:0007669"/>
    <property type="project" value="InterPro"/>
</dbReference>
<dbReference type="SMART" id="SM00903">
    <property type="entry name" value="Flavin_Reduct"/>
    <property type="match status" value="1"/>
</dbReference>
<dbReference type="PANTHER" id="PTHR30466:SF11">
    <property type="entry name" value="FLAVIN-DEPENDENT MONOOXYGENASE, REDUCTASE SUBUNIT HSAB"/>
    <property type="match status" value="1"/>
</dbReference>
<dbReference type="InterPro" id="IPR014757">
    <property type="entry name" value="Tscrpt_reg_IclR_C"/>
</dbReference>
<dbReference type="Gene3D" id="2.30.110.10">
    <property type="entry name" value="Electron Transport, Fmn-binding Protein, Chain A"/>
    <property type="match status" value="1"/>
</dbReference>
<dbReference type="GO" id="GO:0042602">
    <property type="term" value="F:riboflavin reductase (NADPH) activity"/>
    <property type="evidence" value="ECO:0007669"/>
    <property type="project" value="TreeGrafter"/>
</dbReference>
<evidence type="ECO:0000256" key="2">
    <source>
        <dbReference type="ARBA" id="ARBA00023002"/>
    </source>
</evidence>
<dbReference type="AlphaFoldDB" id="A0A5M3Y2Y2"/>
<gene>
    <name evidence="4" type="ORF">Aple_091020</name>
</gene>
<dbReference type="SUPFAM" id="SSF55781">
    <property type="entry name" value="GAF domain-like"/>
    <property type="match status" value="1"/>
</dbReference>
<name>A0A5M3Y2Y2_9ACTN</name>
<dbReference type="RefSeq" id="WP_155350937.1">
    <property type="nucleotide sequence ID" value="NZ_BAAAHM010000057.1"/>
</dbReference>
<keyword evidence="2" id="KW-0560">Oxidoreductase</keyword>
<dbReference type="Gene3D" id="3.30.450.40">
    <property type="match status" value="2"/>
</dbReference>
<evidence type="ECO:0000256" key="1">
    <source>
        <dbReference type="ARBA" id="ARBA00008898"/>
    </source>
</evidence>
<dbReference type="Proteomes" id="UP000377595">
    <property type="component" value="Unassembled WGS sequence"/>
</dbReference>
<dbReference type="PROSITE" id="PS51078">
    <property type="entry name" value="ICLR_ED"/>
    <property type="match status" value="1"/>
</dbReference>
<dbReference type="InterPro" id="IPR050268">
    <property type="entry name" value="NADH-dep_flavin_reductase"/>
</dbReference>
<dbReference type="SUPFAM" id="SSF50475">
    <property type="entry name" value="FMN-binding split barrel"/>
    <property type="match status" value="1"/>
</dbReference>
<proteinExistence type="inferred from homology"/>
<evidence type="ECO:0000313" key="4">
    <source>
        <dbReference type="EMBL" id="GES26203.1"/>
    </source>
</evidence>